<keyword evidence="2" id="KW-1185">Reference proteome</keyword>
<dbReference type="AlphaFoldDB" id="A0A8T0UJD9"/>
<gene>
    <name evidence="1" type="ORF">PVAP13_3NG152063</name>
</gene>
<organism evidence="1 2">
    <name type="scientific">Panicum virgatum</name>
    <name type="common">Blackwell switchgrass</name>
    <dbReference type="NCBI Taxonomy" id="38727"/>
    <lineage>
        <taxon>Eukaryota</taxon>
        <taxon>Viridiplantae</taxon>
        <taxon>Streptophyta</taxon>
        <taxon>Embryophyta</taxon>
        <taxon>Tracheophyta</taxon>
        <taxon>Spermatophyta</taxon>
        <taxon>Magnoliopsida</taxon>
        <taxon>Liliopsida</taxon>
        <taxon>Poales</taxon>
        <taxon>Poaceae</taxon>
        <taxon>PACMAD clade</taxon>
        <taxon>Panicoideae</taxon>
        <taxon>Panicodae</taxon>
        <taxon>Paniceae</taxon>
        <taxon>Panicinae</taxon>
        <taxon>Panicum</taxon>
        <taxon>Panicum sect. Hiantes</taxon>
    </lineage>
</organism>
<protein>
    <submittedName>
        <fullName evidence="1">Uncharacterized protein</fullName>
    </submittedName>
</protein>
<proteinExistence type="predicted"/>
<reference evidence="1" key="1">
    <citation type="submission" date="2020-05" db="EMBL/GenBank/DDBJ databases">
        <title>WGS assembly of Panicum virgatum.</title>
        <authorList>
            <person name="Lovell J.T."/>
            <person name="Jenkins J."/>
            <person name="Shu S."/>
            <person name="Juenger T.E."/>
            <person name="Schmutz J."/>
        </authorList>
    </citation>
    <scope>NUCLEOTIDE SEQUENCE</scope>
    <source>
        <strain evidence="1">AP13</strain>
    </source>
</reference>
<name>A0A8T0UJD9_PANVG</name>
<sequence>MSARLEIEVDLLRTTHAKCIEEQVVESLRNAPCGTCDRLKFENEFLSKTCKILCAKFFYSRDSCHSDVGFSKIASSQPELASSVERESLDIRTCACASNSSSIAISKLASLLVLPKVIHMARALLTSLELIFLNQSSIAPFARKMGIPLSFLSPCQTQATCSC</sequence>
<accession>A0A8T0UJD9</accession>
<evidence type="ECO:0000313" key="2">
    <source>
        <dbReference type="Proteomes" id="UP000823388"/>
    </source>
</evidence>
<evidence type="ECO:0000313" key="1">
    <source>
        <dbReference type="EMBL" id="KAG2620964.1"/>
    </source>
</evidence>
<dbReference type="EMBL" id="CM029042">
    <property type="protein sequence ID" value="KAG2620964.1"/>
    <property type="molecule type" value="Genomic_DNA"/>
</dbReference>
<dbReference type="Proteomes" id="UP000823388">
    <property type="component" value="Chromosome 3N"/>
</dbReference>
<comment type="caution">
    <text evidence="1">The sequence shown here is derived from an EMBL/GenBank/DDBJ whole genome shotgun (WGS) entry which is preliminary data.</text>
</comment>